<evidence type="ECO:0000313" key="1">
    <source>
        <dbReference type="EMBL" id="GAI28373.1"/>
    </source>
</evidence>
<protein>
    <submittedName>
        <fullName evidence="1">Uncharacterized protein</fullName>
    </submittedName>
</protein>
<organism evidence="1">
    <name type="scientific">marine sediment metagenome</name>
    <dbReference type="NCBI Taxonomy" id="412755"/>
    <lineage>
        <taxon>unclassified sequences</taxon>
        <taxon>metagenomes</taxon>
        <taxon>ecological metagenomes</taxon>
    </lineage>
</organism>
<sequence>DEELREIDLDYTQNADIRILKDLNKLTIKPVEEWRLKEFLISYWYNLCLREEFQDSLFESMDKFLEEGALTKTQRRTIQHYKNLLDEKLELLAREAADSYT</sequence>
<feature type="non-terminal residue" evidence="1">
    <location>
        <position position="101"/>
    </location>
</feature>
<dbReference type="AlphaFoldDB" id="X1MAR5"/>
<feature type="non-terminal residue" evidence="1">
    <location>
        <position position="1"/>
    </location>
</feature>
<name>X1MAR5_9ZZZZ</name>
<accession>X1MAR5</accession>
<reference evidence="1" key="1">
    <citation type="journal article" date="2014" name="Front. Microbiol.">
        <title>High frequency of phylogenetically diverse reductive dehalogenase-homologous genes in deep subseafloor sedimentary metagenomes.</title>
        <authorList>
            <person name="Kawai M."/>
            <person name="Futagami T."/>
            <person name="Toyoda A."/>
            <person name="Takaki Y."/>
            <person name="Nishi S."/>
            <person name="Hori S."/>
            <person name="Arai W."/>
            <person name="Tsubouchi T."/>
            <person name="Morono Y."/>
            <person name="Uchiyama I."/>
            <person name="Ito T."/>
            <person name="Fujiyama A."/>
            <person name="Inagaki F."/>
            <person name="Takami H."/>
        </authorList>
    </citation>
    <scope>NUCLEOTIDE SEQUENCE</scope>
    <source>
        <strain evidence="1">Expedition CK06-06</strain>
    </source>
</reference>
<gene>
    <name evidence="1" type="ORF">S06H3_24838</name>
</gene>
<dbReference type="EMBL" id="BARV01014006">
    <property type="protein sequence ID" value="GAI28373.1"/>
    <property type="molecule type" value="Genomic_DNA"/>
</dbReference>
<comment type="caution">
    <text evidence="1">The sequence shown here is derived from an EMBL/GenBank/DDBJ whole genome shotgun (WGS) entry which is preliminary data.</text>
</comment>
<proteinExistence type="predicted"/>